<dbReference type="InterPro" id="IPR011008">
    <property type="entry name" value="Dimeric_a/b-barrel"/>
</dbReference>
<organism evidence="2 3">
    <name type="scientific">Limnobacter litoralis</name>
    <dbReference type="NCBI Taxonomy" id="481366"/>
    <lineage>
        <taxon>Bacteria</taxon>
        <taxon>Pseudomonadati</taxon>
        <taxon>Pseudomonadota</taxon>
        <taxon>Betaproteobacteria</taxon>
        <taxon>Burkholderiales</taxon>
        <taxon>Burkholderiaceae</taxon>
        <taxon>Limnobacter</taxon>
    </lineage>
</organism>
<proteinExistence type="predicted"/>
<dbReference type="NCBIfam" id="TIGR02118">
    <property type="entry name" value="EthD family reductase"/>
    <property type="match status" value="1"/>
</dbReference>
<evidence type="ECO:0000313" key="2">
    <source>
        <dbReference type="EMBL" id="GLR26183.1"/>
    </source>
</evidence>
<dbReference type="InterPro" id="IPR009799">
    <property type="entry name" value="EthD_dom"/>
</dbReference>
<keyword evidence="3" id="KW-1185">Reference proteome</keyword>
<evidence type="ECO:0000313" key="3">
    <source>
        <dbReference type="Proteomes" id="UP001156664"/>
    </source>
</evidence>
<feature type="domain" description="EthD" evidence="1">
    <location>
        <begin position="18"/>
        <end position="92"/>
    </location>
</feature>
<evidence type="ECO:0000259" key="1">
    <source>
        <dbReference type="Pfam" id="PF07110"/>
    </source>
</evidence>
<dbReference type="EMBL" id="BSOJ01000012">
    <property type="protein sequence ID" value="GLR26183.1"/>
    <property type="molecule type" value="Genomic_DNA"/>
</dbReference>
<dbReference type="PANTHER" id="PTHR40260">
    <property type="entry name" value="BLR8190 PROTEIN"/>
    <property type="match status" value="1"/>
</dbReference>
<protein>
    <recommendedName>
        <fullName evidence="1">EthD domain-containing protein</fullName>
    </recommendedName>
</protein>
<sequence length="108" mass="11646">MIKVSVMYPNEAGARFNHEYYANTHMPLVKSKMGDACLFYTVDKGLGGGAPGEPPAYIAMCHIFCESAESFAASFNPHAQAILADIPNYTDLQPVLQISEVVIGHPGT</sequence>
<gene>
    <name evidence="2" type="ORF">GCM10007875_12710</name>
</gene>
<dbReference type="Proteomes" id="UP001156664">
    <property type="component" value="Unassembled WGS sequence"/>
</dbReference>
<dbReference type="RefSeq" id="WP_284280670.1">
    <property type="nucleotide sequence ID" value="NZ_BSOJ01000012.1"/>
</dbReference>
<dbReference type="Gene3D" id="3.30.70.100">
    <property type="match status" value="1"/>
</dbReference>
<accession>A0ABQ5YNL0</accession>
<dbReference type="Pfam" id="PF07110">
    <property type="entry name" value="EthD"/>
    <property type="match status" value="1"/>
</dbReference>
<name>A0ABQ5YNL0_9BURK</name>
<reference evidence="3" key="1">
    <citation type="journal article" date="2019" name="Int. J. Syst. Evol. Microbiol.">
        <title>The Global Catalogue of Microorganisms (GCM) 10K type strain sequencing project: providing services to taxonomists for standard genome sequencing and annotation.</title>
        <authorList>
            <consortium name="The Broad Institute Genomics Platform"/>
            <consortium name="The Broad Institute Genome Sequencing Center for Infectious Disease"/>
            <person name="Wu L."/>
            <person name="Ma J."/>
        </authorList>
    </citation>
    <scope>NUCLEOTIDE SEQUENCE [LARGE SCALE GENOMIC DNA]</scope>
    <source>
        <strain evidence="3">NBRC 105857</strain>
    </source>
</reference>
<dbReference type="SUPFAM" id="SSF54909">
    <property type="entry name" value="Dimeric alpha+beta barrel"/>
    <property type="match status" value="1"/>
</dbReference>
<dbReference type="PANTHER" id="PTHR40260:SF2">
    <property type="entry name" value="BLR8190 PROTEIN"/>
    <property type="match status" value="1"/>
</dbReference>
<comment type="caution">
    <text evidence="2">The sequence shown here is derived from an EMBL/GenBank/DDBJ whole genome shotgun (WGS) entry which is preliminary data.</text>
</comment>